<keyword evidence="5 6" id="KW-0326">Glycosidase</keyword>
<dbReference type="EMBL" id="AP019736">
    <property type="protein sequence ID" value="BBL06865.1"/>
    <property type="molecule type" value="Genomic_DNA"/>
</dbReference>
<dbReference type="InterPro" id="IPR050314">
    <property type="entry name" value="Glycosyl_Hydrlase_18"/>
</dbReference>
<keyword evidence="4" id="KW-0624">Polysaccharide degradation</keyword>
<dbReference type="InterPro" id="IPR029070">
    <property type="entry name" value="Chitinase_insertion_sf"/>
</dbReference>
<dbReference type="InterPro" id="IPR001579">
    <property type="entry name" value="Glyco_hydro_18_chit_AS"/>
</dbReference>
<feature type="chain" id="PRO_5021225548" description="chitinase" evidence="8">
    <location>
        <begin position="25"/>
        <end position="344"/>
    </location>
</feature>
<dbReference type="Proteomes" id="UP000319374">
    <property type="component" value="Chromosome"/>
</dbReference>
<proteinExistence type="inferred from homology"/>
<dbReference type="SMART" id="SM00636">
    <property type="entry name" value="Glyco_18"/>
    <property type="match status" value="1"/>
</dbReference>
<evidence type="ECO:0000256" key="4">
    <source>
        <dbReference type="ARBA" id="ARBA00023024"/>
    </source>
</evidence>
<keyword evidence="11" id="KW-1185">Reference proteome</keyword>
<evidence type="ECO:0000256" key="5">
    <source>
        <dbReference type="ARBA" id="ARBA00023295"/>
    </source>
</evidence>
<keyword evidence="8" id="KW-0732">Signal</keyword>
<evidence type="ECO:0000313" key="10">
    <source>
        <dbReference type="EMBL" id="BBL06865.1"/>
    </source>
</evidence>
<dbReference type="PANTHER" id="PTHR11177">
    <property type="entry name" value="CHITINASE"/>
    <property type="match status" value="1"/>
</dbReference>
<evidence type="ECO:0000256" key="3">
    <source>
        <dbReference type="ARBA" id="ARBA00022801"/>
    </source>
</evidence>
<dbReference type="PROSITE" id="PS51257">
    <property type="entry name" value="PROKAR_LIPOPROTEIN"/>
    <property type="match status" value="1"/>
</dbReference>
<dbReference type="PROSITE" id="PS51910">
    <property type="entry name" value="GH18_2"/>
    <property type="match status" value="1"/>
</dbReference>
<sequence>MMNVKIKKISIGFAALVLMGAAVSCKRTSGKAAEPEYECIAYVWQEEGKLPPANMVTAINYLAAIPNRTHDGVQINNIPRLQRILNLKKENPALKVILSMGGAGAESGWAEMTGRDSLRLAFAADCKRIVDKYELDGVDFDWEFPANEEEQANYIRLFSDVRNALGRDKVVSAAAGFFGNGFDMREAMKYLDYVNLMTYDMGWQAPYHHTALRRSELAGVSTIEESIDSFLTKGLDYKDMVLGLAFYGRGNDKDFKGWTDYRDIVNRNLAAEGMEERWDSIACVPYIVDSLGTLIVGYENPKSLKIKCDYIKEKGLRGGMYWRSELDDDSMSLTRTVAGELLGR</sequence>
<protein>
    <recommendedName>
        <fullName evidence="2">chitinase</fullName>
        <ecNumber evidence="2">3.2.1.14</ecNumber>
    </recommendedName>
</protein>
<dbReference type="EC" id="3.2.1.14" evidence="2"/>
<evidence type="ECO:0000256" key="6">
    <source>
        <dbReference type="RuleBase" id="RU000489"/>
    </source>
</evidence>
<dbReference type="AlphaFoldDB" id="A0A4Y1X1G0"/>
<dbReference type="KEGG" id="ada:A5CPEGH6_15030"/>
<evidence type="ECO:0000256" key="8">
    <source>
        <dbReference type="SAM" id="SignalP"/>
    </source>
</evidence>
<dbReference type="GeneID" id="98673480"/>
<keyword evidence="4" id="KW-0146">Chitin degradation</keyword>
<dbReference type="InterPro" id="IPR017853">
    <property type="entry name" value="GH"/>
</dbReference>
<dbReference type="Gene3D" id="3.20.20.80">
    <property type="entry name" value="Glycosidases"/>
    <property type="match status" value="2"/>
</dbReference>
<dbReference type="Pfam" id="PF00704">
    <property type="entry name" value="Glyco_hydro_18"/>
    <property type="match status" value="1"/>
</dbReference>
<dbReference type="RefSeq" id="WP_141428724.1">
    <property type="nucleotide sequence ID" value="NZ_AP019736.1"/>
</dbReference>
<dbReference type="GO" id="GO:0008061">
    <property type="term" value="F:chitin binding"/>
    <property type="evidence" value="ECO:0007669"/>
    <property type="project" value="InterPro"/>
</dbReference>
<dbReference type="InterPro" id="IPR011583">
    <property type="entry name" value="Chitinase_II/V-like_cat"/>
</dbReference>
<dbReference type="GO" id="GO:0006032">
    <property type="term" value="P:chitin catabolic process"/>
    <property type="evidence" value="ECO:0007669"/>
    <property type="project" value="UniProtKB-KW"/>
</dbReference>
<accession>A0A4Y1X1G0</accession>
<organism evidence="10 11">
    <name type="scientific">Alistipes dispar</name>
    <dbReference type="NCBI Taxonomy" id="2585119"/>
    <lineage>
        <taxon>Bacteria</taxon>
        <taxon>Pseudomonadati</taxon>
        <taxon>Bacteroidota</taxon>
        <taxon>Bacteroidia</taxon>
        <taxon>Bacteroidales</taxon>
        <taxon>Rikenellaceae</taxon>
        <taxon>Alistipes</taxon>
    </lineage>
</organism>
<comment type="similarity">
    <text evidence="7">Belongs to the glycosyl hydrolase 18 family.</text>
</comment>
<evidence type="ECO:0000256" key="1">
    <source>
        <dbReference type="ARBA" id="ARBA00000822"/>
    </source>
</evidence>
<dbReference type="SUPFAM" id="SSF51445">
    <property type="entry name" value="(Trans)glycosidases"/>
    <property type="match status" value="1"/>
</dbReference>
<comment type="catalytic activity">
    <reaction evidence="1">
        <text>Random endo-hydrolysis of N-acetyl-beta-D-glucosaminide (1-&gt;4)-beta-linkages in chitin and chitodextrins.</text>
        <dbReference type="EC" id="3.2.1.14"/>
    </reaction>
</comment>
<feature type="signal peptide" evidence="8">
    <location>
        <begin position="1"/>
        <end position="24"/>
    </location>
</feature>
<name>A0A4Y1X1G0_9BACT</name>
<dbReference type="PROSITE" id="PS01095">
    <property type="entry name" value="GH18_1"/>
    <property type="match status" value="1"/>
</dbReference>
<dbReference type="PANTHER" id="PTHR11177:SF317">
    <property type="entry name" value="CHITINASE 12-RELATED"/>
    <property type="match status" value="1"/>
</dbReference>
<keyword evidence="3 6" id="KW-0378">Hydrolase</keyword>
<dbReference type="Gene3D" id="3.10.50.10">
    <property type="match status" value="1"/>
</dbReference>
<dbReference type="OrthoDB" id="9775889at2"/>
<gene>
    <name evidence="10" type="ORF">A5CPEGH6_15030</name>
</gene>
<evidence type="ECO:0000313" key="11">
    <source>
        <dbReference type="Proteomes" id="UP000319374"/>
    </source>
</evidence>
<evidence type="ECO:0000256" key="7">
    <source>
        <dbReference type="RuleBase" id="RU004453"/>
    </source>
</evidence>
<evidence type="ECO:0000256" key="2">
    <source>
        <dbReference type="ARBA" id="ARBA00012729"/>
    </source>
</evidence>
<feature type="domain" description="GH18" evidence="9">
    <location>
        <begin position="37"/>
        <end position="344"/>
    </location>
</feature>
<reference evidence="11" key="1">
    <citation type="submission" date="2019-06" db="EMBL/GenBank/DDBJ databases">
        <title>Alistipes onderdonkii subsp. vulgaris subsp. nov., Alistipes dispar sp. nov. and Alistipes communis sp. nov., isolated from human faeces, and creation of Alistipes onderdonkii subsp. onderdonkii subsp. nov.</title>
        <authorList>
            <person name="Sakamoto M."/>
            <person name="Ikeyama N."/>
            <person name="Ogata Y."/>
            <person name="Suda W."/>
            <person name="Iino T."/>
            <person name="Hattori M."/>
            <person name="Ohkuma M."/>
        </authorList>
    </citation>
    <scope>NUCLEOTIDE SEQUENCE [LARGE SCALE GENOMIC DNA]</scope>
    <source>
        <strain evidence="11">5CPEGH6</strain>
    </source>
</reference>
<keyword evidence="4" id="KW-0119">Carbohydrate metabolism</keyword>
<evidence type="ECO:0000259" key="9">
    <source>
        <dbReference type="PROSITE" id="PS51910"/>
    </source>
</evidence>
<dbReference type="GO" id="GO:0005975">
    <property type="term" value="P:carbohydrate metabolic process"/>
    <property type="evidence" value="ECO:0007669"/>
    <property type="project" value="InterPro"/>
</dbReference>
<dbReference type="GO" id="GO:0008843">
    <property type="term" value="F:endochitinase activity"/>
    <property type="evidence" value="ECO:0007669"/>
    <property type="project" value="UniProtKB-EC"/>
</dbReference>
<dbReference type="InterPro" id="IPR001223">
    <property type="entry name" value="Glyco_hydro18_cat"/>
</dbReference>